<reference evidence="5 6" key="1">
    <citation type="submission" date="2020-11" db="EMBL/GenBank/DDBJ databases">
        <title>Treponema Peruensis nv. sp., first commensal Treponema isolated from human feces.</title>
        <authorList>
            <person name="Belkhou C."/>
            <person name="Raes J."/>
        </authorList>
    </citation>
    <scope>NUCLEOTIDE SEQUENCE [LARGE SCALE GENOMIC DNA]</scope>
    <source>
        <strain evidence="5 6">RCC2812</strain>
    </source>
</reference>
<dbReference type="SMART" id="SM00382">
    <property type="entry name" value="AAA"/>
    <property type="match status" value="1"/>
</dbReference>
<evidence type="ECO:0000259" key="4">
    <source>
        <dbReference type="PROSITE" id="PS50893"/>
    </source>
</evidence>
<dbReference type="Gene3D" id="3.40.50.300">
    <property type="entry name" value="P-loop containing nucleotide triphosphate hydrolases"/>
    <property type="match status" value="1"/>
</dbReference>
<dbReference type="InterPro" id="IPR005116">
    <property type="entry name" value="Transp-assoc_OB_typ1"/>
</dbReference>
<accession>A0A7T3V5N7</accession>
<evidence type="ECO:0000256" key="2">
    <source>
        <dbReference type="ARBA" id="ARBA00022741"/>
    </source>
</evidence>
<dbReference type="PROSITE" id="PS00211">
    <property type="entry name" value="ABC_TRANSPORTER_1"/>
    <property type="match status" value="1"/>
</dbReference>
<dbReference type="Pfam" id="PF17912">
    <property type="entry name" value="OB_MalK"/>
    <property type="match status" value="1"/>
</dbReference>
<evidence type="ECO:0000256" key="1">
    <source>
        <dbReference type="ARBA" id="ARBA00022448"/>
    </source>
</evidence>
<dbReference type="GO" id="GO:0016887">
    <property type="term" value="F:ATP hydrolysis activity"/>
    <property type="evidence" value="ECO:0007669"/>
    <property type="project" value="InterPro"/>
</dbReference>
<dbReference type="Pfam" id="PF00005">
    <property type="entry name" value="ABC_tran"/>
    <property type="match status" value="1"/>
</dbReference>
<dbReference type="InterPro" id="IPR017871">
    <property type="entry name" value="ABC_transporter-like_CS"/>
</dbReference>
<name>A0A7T3V5N7_9SPIR</name>
<dbReference type="InterPro" id="IPR027417">
    <property type="entry name" value="P-loop_NTPase"/>
</dbReference>
<keyword evidence="6" id="KW-1185">Reference proteome</keyword>
<keyword evidence="3 5" id="KW-0067">ATP-binding</keyword>
<organism evidence="5 6">
    <name type="scientific">Treponema peruense</name>
    <dbReference type="NCBI Taxonomy" id="2787628"/>
    <lineage>
        <taxon>Bacteria</taxon>
        <taxon>Pseudomonadati</taxon>
        <taxon>Spirochaetota</taxon>
        <taxon>Spirochaetia</taxon>
        <taxon>Spirochaetales</taxon>
        <taxon>Treponemataceae</taxon>
        <taxon>Treponema</taxon>
    </lineage>
</organism>
<dbReference type="PANTHER" id="PTHR43875:SF1">
    <property type="entry name" value="OSMOPROTECTIVE COMPOUNDS UPTAKE ATP-BINDING PROTEIN GGTA"/>
    <property type="match status" value="1"/>
</dbReference>
<protein>
    <submittedName>
        <fullName evidence="5">ABC transporter ATP-binding protein</fullName>
    </submittedName>
</protein>
<dbReference type="InterPro" id="IPR015855">
    <property type="entry name" value="ABC_transpr_MalK-like"/>
</dbReference>
<dbReference type="FunFam" id="3.40.50.300:FF:000042">
    <property type="entry name" value="Maltose/maltodextrin ABC transporter, ATP-binding protein"/>
    <property type="match status" value="1"/>
</dbReference>
<dbReference type="EMBL" id="CP064936">
    <property type="protein sequence ID" value="QQA01768.1"/>
    <property type="molecule type" value="Genomic_DNA"/>
</dbReference>
<dbReference type="InterPro" id="IPR003439">
    <property type="entry name" value="ABC_transporter-like_ATP-bd"/>
</dbReference>
<proteinExistence type="predicted"/>
<dbReference type="PANTHER" id="PTHR43875">
    <property type="entry name" value="MALTODEXTRIN IMPORT ATP-BINDING PROTEIN MSMX"/>
    <property type="match status" value="1"/>
</dbReference>
<sequence>MAKVELKGIGKIYDGNVRAVQNANITIEDKDFCVFVGPSGCGKSTTLRMIAGLEEISEGELLIDGELMNDVPPKDRNIAMVFQNYALYPHMTVYDNMAFGLKIRKMDKGEIKRRVDEAANSLGLTQYLDRKPKALSGGQRQRVAVGRAIVRNPKVFLFDEPLSNLDAKLRVTMRGEIAALHQRLQATMIYVTHDQIEAMTMGTKIVVMKDGHVQQIGEPLYLYNHPINKFVAGFIGSPPMNFLTVTIKKEGDAIVADEGSFTLTPTAEQQAALKDYVGKEVYFGVRPEDLTYCDKPAAENNMRMKVSNKEPLGAETHLFLATKGQNIIARVLASAKEGFKLGEEVNFQPAMVRCKFFAKNPEDLDEEKNICEKIDAPWLKNPITGQIGYDKIPAVK</sequence>
<dbReference type="InterPro" id="IPR040582">
    <property type="entry name" value="OB_MalK-like"/>
</dbReference>
<dbReference type="KEGG" id="tper:IWA51_03925"/>
<keyword evidence="2" id="KW-0547">Nucleotide-binding</keyword>
<dbReference type="AlphaFoldDB" id="A0A7T3V5N7"/>
<evidence type="ECO:0000256" key="3">
    <source>
        <dbReference type="ARBA" id="ARBA00022840"/>
    </source>
</evidence>
<dbReference type="Gene3D" id="2.40.50.140">
    <property type="entry name" value="Nucleic acid-binding proteins"/>
    <property type="match status" value="1"/>
</dbReference>
<dbReference type="InterPro" id="IPR047641">
    <property type="entry name" value="ABC_transpr_MalK/UgpC-like"/>
</dbReference>
<dbReference type="InterPro" id="IPR012340">
    <property type="entry name" value="NA-bd_OB-fold"/>
</dbReference>
<dbReference type="SUPFAM" id="SSF52540">
    <property type="entry name" value="P-loop containing nucleoside triphosphate hydrolases"/>
    <property type="match status" value="1"/>
</dbReference>
<dbReference type="InterPro" id="IPR008995">
    <property type="entry name" value="Mo/tungstate-bd_C_term_dom"/>
</dbReference>
<evidence type="ECO:0000313" key="5">
    <source>
        <dbReference type="EMBL" id="QQA01768.1"/>
    </source>
</evidence>
<feature type="domain" description="ABC transporter" evidence="4">
    <location>
        <begin position="4"/>
        <end position="235"/>
    </location>
</feature>
<dbReference type="CDD" id="cd03301">
    <property type="entry name" value="ABC_MalK_N"/>
    <property type="match status" value="1"/>
</dbReference>
<dbReference type="Pfam" id="PF03459">
    <property type="entry name" value="TOBE"/>
    <property type="match status" value="1"/>
</dbReference>
<dbReference type="Gene3D" id="2.40.50.100">
    <property type="match status" value="1"/>
</dbReference>
<dbReference type="GO" id="GO:0005524">
    <property type="term" value="F:ATP binding"/>
    <property type="evidence" value="ECO:0007669"/>
    <property type="project" value="UniProtKB-KW"/>
</dbReference>
<dbReference type="InterPro" id="IPR003593">
    <property type="entry name" value="AAA+_ATPase"/>
</dbReference>
<evidence type="ECO:0000313" key="6">
    <source>
        <dbReference type="Proteomes" id="UP000595224"/>
    </source>
</evidence>
<dbReference type="NCBIfam" id="NF008653">
    <property type="entry name" value="PRK11650.1"/>
    <property type="match status" value="1"/>
</dbReference>
<dbReference type="GO" id="GO:0055052">
    <property type="term" value="C:ATP-binding cassette (ABC) transporter complex, substrate-binding subunit-containing"/>
    <property type="evidence" value="ECO:0007669"/>
    <property type="project" value="TreeGrafter"/>
</dbReference>
<dbReference type="PROSITE" id="PS50893">
    <property type="entry name" value="ABC_TRANSPORTER_2"/>
    <property type="match status" value="1"/>
</dbReference>
<dbReference type="RefSeq" id="WP_177528422.1">
    <property type="nucleotide sequence ID" value="NZ_CBCSHE010000002.1"/>
</dbReference>
<gene>
    <name evidence="5" type="ORF">IWA51_03925</name>
</gene>
<dbReference type="Proteomes" id="UP000595224">
    <property type="component" value="Chromosome"/>
</dbReference>
<dbReference type="GO" id="GO:0008643">
    <property type="term" value="P:carbohydrate transport"/>
    <property type="evidence" value="ECO:0007669"/>
    <property type="project" value="InterPro"/>
</dbReference>
<dbReference type="GO" id="GO:0140359">
    <property type="term" value="F:ABC-type transporter activity"/>
    <property type="evidence" value="ECO:0007669"/>
    <property type="project" value="InterPro"/>
</dbReference>
<dbReference type="SUPFAM" id="SSF50331">
    <property type="entry name" value="MOP-like"/>
    <property type="match status" value="1"/>
</dbReference>
<keyword evidence="1" id="KW-0813">Transport</keyword>